<keyword evidence="2" id="KW-1185">Reference proteome</keyword>
<accession>A0A4R1B459</accession>
<proteinExistence type="predicted"/>
<reference evidence="1 2" key="1">
    <citation type="submission" date="2019-03" db="EMBL/GenBank/DDBJ databases">
        <title>Genome sequence of Thiobacillaceae bacterium LSR1, a sulfur-oxidizing bacterium isolated from freshwater sediment.</title>
        <authorList>
            <person name="Li S."/>
        </authorList>
    </citation>
    <scope>NUCLEOTIDE SEQUENCE [LARGE SCALE GENOMIC DNA]</scope>
    <source>
        <strain evidence="1 2">LSR1</strain>
    </source>
</reference>
<protein>
    <submittedName>
        <fullName evidence="1">Uncharacterized protein</fullName>
    </submittedName>
</protein>
<gene>
    <name evidence="1" type="ORF">EZJ19_11590</name>
</gene>
<dbReference type="RefSeq" id="WP_131447742.1">
    <property type="nucleotide sequence ID" value="NZ_SJZB01000042.1"/>
</dbReference>
<dbReference type="EMBL" id="SJZB01000042">
    <property type="protein sequence ID" value="TCJ12872.1"/>
    <property type="molecule type" value="Genomic_DNA"/>
</dbReference>
<organism evidence="1 2">
    <name type="scientific">Parasulfuritortus cantonensis</name>
    <dbReference type="NCBI Taxonomy" id="2528202"/>
    <lineage>
        <taxon>Bacteria</taxon>
        <taxon>Pseudomonadati</taxon>
        <taxon>Pseudomonadota</taxon>
        <taxon>Betaproteobacteria</taxon>
        <taxon>Nitrosomonadales</taxon>
        <taxon>Thiobacillaceae</taxon>
        <taxon>Parasulfuritortus</taxon>
    </lineage>
</organism>
<evidence type="ECO:0000313" key="2">
    <source>
        <dbReference type="Proteomes" id="UP000295443"/>
    </source>
</evidence>
<evidence type="ECO:0000313" key="1">
    <source>
        <dbReference type="EMBL" id="TCJ12872.1"/>
    </source>
</evidence>
<dbReference type="AlphaFoldDB" id="A0A4R1B459"/>
<sequence length="162" mass="18769">MDAASIGRFPNFPLSAFPHKLAWHYTPRLNLEGIIQAGRILPARYTPAQRRVIYFTTNSARPIDRQNAYGKWLRFGYEGTDLFPISRLRTLIRANPIIPCVEEAFLEPHGWRLFNETKDWLVSFRPIAVDEFSIIQATDNDGETWRDVWINPKRAAGLPSYH</sequence>
<dbReference type="Proteomes" id="UP000295443">
    <property type="component" value="Unassembled WGS sequence"/>
</dbReference>
<name>A0A4R1B459_9PROT</name>
<comment type="caution">
    <text evidence="1">The sequence shown here is derived from an EMBL/GenBank/DDBJ whole genome shotgun (WGS) entry which is preliminary data.</text>
</comment>